<dbReference type="InterPro" id="IPR001387">
    <property type="entry name" value="Cro/C1-type_HTH"/>
</dbReference>
<evidence type="ECO:0000313" key="3">
    <source>
        <dbReference type="Proteomes" id="UP000246099"/>
    </source>
</evidence>
<feature type="domain" description="HTH cro/C1-type" evidence="1">
    <location>
        <begin position="70"/>
        <end position="125"/>
    </location>
</feature>
<dbReference type="PROSITE" id="PS50943">
    <property type="entry name" value="HTH_CROC1"/>
    <property type="match status" value="1"/>
</dbReference>
<dbReference type="InterPro" id="IPR010982">
    <property type="entry name" value="Lambda_DNA-bd_dom_sf"/>
</dbReference>
<keyword evidence="2" id="KW-0238">DNA-binding</keyword>
<organism evidence="2 3">
    <name type="scientific">Chitinophaga alhagiae</name>
    <dbReference type="NCBI Taxonomy" id="2203219"/>
    <lineage>
        <taxon>Bacteria</taxon>
        <taxon>Pseudomonadati</taxon>
        <taxon>Bacteroidota</taxon>
        <taxon>Chitinophagia</taxon>
        <taxon>Chitinophagales</taxon>
        <taxon>Chitinophagaceae</taxon>
        <taxon>Chitinophaga</taxon>
    </lineage>
</organism>
<dbReference type="Gene3D" id="1.10.260.40">
    <property type="entry name" value="lambda repressor-like DNA-binding domains"/>
    <property type="match status" value="1"/>
</dbReference>
<keyword evidence="3" id="KW-1185">Reference proteome</keyword>
<sequence>MIPGQLANATLHKERDTLDFRKESFEIVYHYYTDNTTGQRFTVDEIDHLNLTQVYNQYRSKHGIPFVDEIKSIREQYGLSASKMSDVLGLGTNVYRNYELGEIPSPSVGRLIQLAKNPEKFMDLLELSKNDLSVNEVDKIYKKLESKLNTRNDDEELIKKRVPGEQGPSSLNGYRQADIERIGQMASFFSIEMKPNKTKLDKLFFLADFIHYSRSGFGVSGFAYESVCRHPSPKYAGYIYDCLFSKSYIDVTIIDAGAVEVEQYISHLPKPAEEKFEASEFRAMQDALSFSARFNTDKFDGGRHKSAIDYTSAFYIDFNT</sequence>
<dbReference type="SUPFAM" id="SSF47413">
    <property type="entry name" value="lambda repressor-like DNA-binding domains"/>
    <property type="match status" value="1"/>
</dbReference>
<evidence type="ECO:0000313" key="2">
    <source>
        <dbReference type="EMBL" id="AWO01463.1"/>
    </source>
</evidence>
<evidence type="ECO:0000259" key="1">
    <source>
        <dbReference type="PROSITE" id="PS50943"/>
    </source>
</evidence>
<name>A0ABM6WC22_9BACT</name>
<dbReference type="EMBL" id="CP029600">
    <property type="protein sequence ID" value="AWO01463.1"/>
    <property type="molecule type" value="Genomic_DNA"/>
</dbReference>
<reference evidence="2 3" key="1">
    <citation type="submission" date="2018-05" db="EMBL/GenBank/DDBJ databases">
        <title>Chitinophaga sp. nov., isolated from rhizosphere soil of Alhagi.</title>
        <authorList>
            <person name="Liu Y."/>
        </authorList>
    </citation>
    <scope>NUCLEOTIDE SEQUENCE [LARGE SCALE GENOMIC DNA]</scope>
    <source>
        <strain evidence="2 3">T22</strain>
    </source>
</reference>
<protein>
    <submittedName>
        <fullName evidence="2">DNA-binding protein</fullName>
    </submittedName>
</protein>
<accession>A0ABM6WC22</accession>
<dbReference type="GO" id="GO:0003677">
    <property type="term" value="F:DNA binding"/>
    <property type="evidence" value="ECO:0007669"/>
    <property type="project" value="UniProtKB-KW"/>
</dbReference>
<gene>
    <name evidence="2" type="ORF">DLD77_07040</name>
</gene>
<dbReference type="CDD" id="cd00093">
    <property type="entry name" value="HTH_XRE"/>
    <property type="match status" value="1"/>
</dbReference>
<dbReference type="RefSeq" id="WP_119077676.1">
    <property type="nucleotide sequence ID" value="NZ_CP029600.1"/>
</dbReference>
<dbReference type="Proteomes" id="UP000246099">
    <property type="component" value="Chromosome"/>
</dbReference>
<dbReference type="Pfam" id="PF01381">
    <property type="entry name" value="HTH_3"/>
    <property type="match status" value="1"/>
</dbReference>
<dbReference type="SMART" id="SM00530">
    <property type="entry name" value="HTH_XRE"/>
    <property type="match status" value="1"/>
</dbReference>
<proteinExistence type="predicted"/>